<accession>A0A8H6I676</accession>
<evidence type="ECO:0000313" key="3">
    <source>
        <dbReference type="EMBL" id="KAF6758654.1"/>
    </source>
</evidence>
<dbReference type="EMBL" id="JACGCI010000018">
    <property type="protein sequence ID" value="KAF6758654.1"/>
    <property type="molecule type" value="Genomic_DNA"/>
</dbReference>
<keyword evidence="4" id="KW-1185">Reference proteome</keyword>
<dbReference type="AlphaFoldDB" id="A0A8H6I676"/>
<feature type="compositionally biased region" description="Basic and acidic residues" evidence="2">
    <location>
        <begin position="139"/>
        <end position="159"/>
    </location>
</feature>
<gene>
    <name evidence="3" type="ORF">DFP72DRAFT_845011</name>
</gene>
<organism evidence="3 4">
    <name type="scientific">Ephemerocybe angulata</name>
    <dbReference type="NCBI Taxonomy" id="980116"/>
    <lineage>
        <taxon>Eukaryota</taxon>
        <taxon>Fungi</taxon>
        <taxon>Dikarya</taxon>
        <taxon>Basidiomycota</taxon>
        <taxon>Agaricomycotina</taxon>
        <taxon>Agaricomycetes</taxon>
        <taxon>Agaricomycetidae</taxon>
        <taxon>Agaricales</taxon>
        <taxon>Agaricineae</taxon>
        <taxon>Psathyrellaceae</taxon>
        <taxon>Ephemerocybe</taxon>
    </lineage>
</organism>
<feature type="compositionally biased region" description="Polar residues" evidence="2">
    <location>
        <begin position="124"/>
        <end position="134"/>
    </location>
</feature>
<feature type="coiled-coil region" evidence="1">
    <location>
        <begin position="323"/>
        <end position="357"/>
    </location>
</feature>
<name>A0A8H6I676_9AGAR</name>
<keyword evidence="1" id="KW-0175">Coiled coil</keyword>
<feature type="region of interest" description="Disordered" evidence="2">
    <location>
        <begin position="124"/>
        <end position="159"/>
    </location>
</feature>
<comment type="caution">
    <text evidence="3">The sequence shown here is derived from an EMBL/GenBank/DDBJ whole genome shotgun (WGS) entry which is preliminary data.</text>
</comment>
<evidence type="ECO:0000256" key="2">
    <source>
        <dbReference type="SAM" id="MobiDB-lite"/>
    </source>
</evidence>
<reference evidence="3 4" key="1">
    <citation type="submission" date="2020-07" db="EMBL/GenBank/DDBJ databases">
        <title>Comparative genomics of pyrophilous fungi reveals a link between fire events and developmental genes.</title>
        <authorList>
            <consortium name="DOE Joint Genome Institute"/>
            <person name="Steindorff A.S."/>
            <person name="Carver A."/>
            <person name="Calhoun S."/>
            <person name="Stillman K."/>
            <person name="Liu H."/>
            <person name="Lipzen A."/>
            <person name="Pangilinan J."/>
            <person name="Labutti K."/>
            <person name="Bruns T.D."/>
            <person name="Grigoriev I.V."/>
        </authorList>
    </citation>
    <scope>NUCLEOTIDE SEQUENCE [LARGE SCALE GENOMIC DNA]</scope>
    <source>
        <strain evidence="3 4">CBS 144469</strain>
    </source>
</reference>
<proteinExistence type="predicted"/>
<evidence type="ECO:0000313" key="4">
    <source>
        <dbReference type="Proteomes" id="UP000521943"/>
    </source>
</evidence>
<feature type="region of interest" description="Disordered" evidence="2">
    <location>
        <begin position="76"/>
        <end position="99"/>
    </location>
</feature>
<sequence>MPTMPQMQLNMQPYPGAGYPMQMNLPMNAYPQPGYYQQGQLPSANNSFNVPMGYYPQSHPQMMNFAPNGQWIPPVMGQQGPSPTQVPYGQAPPAPAPAPVSSAAFGIDPSLLDEEPEATQVITINSTSTESPDVNQEAGHTDKGIAGDGSRSHDSGVELRGDKEVAEGEVQGDEDVAEGAAPDDMVLVDDAEVDGGGGSTGIKGRHVSSANAIHGWINGVGCGDFGIDLPRTYEPEAPYTSVAEANKNYKRMATSLLSKAEHMATRTGSWVYVAIHNPGASSSFYHYTSAKLRRDFPTGVQDVHGVVSDTMKALVRGNTQVRTKAAAEEIKAAEESMKALATEVKDLREQVNGYKDGVRKEAAREVKALISAIKDGNDPGALAMIQALMS</sequence>
<evidence type="ECO:0000256" key="1">
    <source>
        <dbReference type="SAM" id="Coils"/>
    </source>
</evidence>
<protein>
    <submittedName>
        <fullName evidence="3">Uncharacterized protein</fullName>
    </submittedName>
</protein>
<dbReference type="Proteomes" id="UP000521943">
    <property type="component" value="Unassembled WGS sequence"/>
</dbReference>